<comment type="catalytic activity">
    <reaction evidence="1 18">
        <text>a 1,2-diacyl-sn-glycero-3-phosphate + CTP + H(+) = a CDP-1,2-diacyl-sn-glycerol + diphosphate</text>
        <dbReference type="Rhea" id="RHEA:16229"/>
        <dbReference type="ChEBI" id="CHEBI:15378"/>
        <dbReference type="ChEBI" id="CHEBI:33019"/>
        <dbReference type="ChEBI" id="CHEBI:37563"/>
        <dbReference type="ChEBI" id="CHEBI:58332"/>
        <dbReference type="ChEBI" id="CHEBI:58608"/>
        <dbReference type="EC" id="2.7.7.41"/>
    </reaction>
</comment>
<dbReference type="PANTHER" id="PTHR46382:SF1">
    <property type="entry name" value="PHOSPHATIDATE CYTIDYLYLTRANSFERASE"/>
    <property type="match status" value="1"/>
</dbReference>
<keyword evidence="11 18" id="KW-0812">Transmembrane</keyword>
<comment type="subcellular location">
    <subcellularLocation>
        <location evidence="2">Cell membrane</location>
        <topology evidence="2">Multi-pass membrane protein</topology>
    </subcellularLocation>
</comment>
<dbReference type="EMBL" id="BAFE01000007">
    <property type="protein sequence ID" value="GAB47184.1"/>
    <property type="molecule type" value="Genomic_DNA"/>
</dbReference>
<comment type="pathway">
    <text evidence="4">Lipid metabolism.</text>
</comment>
<dbReference type="GO" id="GO:0016024">
    <property type="term" value="P:CDP-diacylglycerol biosynthetic process"/>
    <property type="evidence" value="ECO:0007669"/>
    <property type="project" value="UniProtKB-UniPathway"/>
</dbReference>
<dbReference type="STRING" id="1089455.MOPEL_007_00010"/>
<keyword evidence="15 20" id="KW-0472">Membrane</keyword>
<keyword evidence="14" id="KW-0443">Lipid metabolism</keyword>
<proteinExistence type="inferred from homology"/>
<accession>H5UN76</accession>
<feature type="transmembrane region" description="Helical" evidence="20">
    <location>
        <begin position="160"/>
        <end position="179"/>
    </location>
</feature>
<evidence type="ECO:0000256" key="20">
    <source>
        <dbReference type="SAM" id="Phobius"/>
    </source>
</evidence>
<evidence type="ECO:0000256" key="4">
    <source>
        <dbReference type="ARBA" id="ARBA00005189"/>
    </source>
</evidence>
<organism evidence="21 22">
    <name type="scientific">Mobilicoccus pelagius NBRC 104925</name>
    <dbReference type="NCBI Taxonomy" id="1089455"/>
    <lineage>
        <taxon>Bacteria</taxon>
        <taxon>Bacillati</taxon>
        <taxon>Actinomycetota</taxon>
        <taxon>Actinomycetes</taxon>
        <taxon>Micrococcales</taxon>
        <taxon>Dermatophilaceae</taxon>
        <taxon>Mobilicoccus</taxon>
    </lineage>
</organism>
<dbReference type="UniPathway" id="UPA00557">
    <property type="reaction ID" value="UER00614"/>
</dbReference>
<comment type="caution">
    <text evidence="21">The sequence shown here is derived from an EMBL/GenBank/DDBJ whole genome shotgun (WGS) entry which is preliminary data.</text>
</comment>
<keyword evidence="10 18" id="KW-0808">Transferase</keyword>
<dbReference type="AlphaFoldDB" id="H5UN76"/>
<evidence type="ECO:0000256" key="16">
    <source>
        <dbReference type="ARBA" id="ARBA00023209"/>
    </source>
</evidence>
<keyword evidence="17" id="KW-1208">Phospholipid metabolism</keyword>
<evidence type="ECO:0000313" key="22">
    <source>
        <dbReference type="Proteomes" id="UP000004367"/>
    </source>
</evidence>
<gene>
    <name evidence="21" type="primary">cdsA</name>
    <name evidence="21" type="ORF">MOPEL_007_00010</name>
</gene>
<dbReference type="eggNOG" id="COG4589">
    <property type="taxonomic scope" value="Bacteria"/>
</dbReference>
<feature type="compositionally biased region" description="Basic and acidic residues" evidence="19">
    <location>
        <begin position="1"/>
        <end position="10"/>
    </location>
</feature>
<dbReference type="GO" id="GO:0004605">
    <property type="term" value="F:phosphatidate cytidylyltransferase activity"/>
    <property type="evidence" value="ECO:0007669"/>
    <property type="project" value="UniProtKB-EC"/>
</dbReference>
<keyword evidence="16" id="KW-0594">Phospholipid biosynthesis</keyword>
<evidence type="ECO:0000256" key="3">
    <source>
        <dbReference type="ARBA" id="ARBA00005119"/>
    </source>
</evidence>
<keyword evidence="8" id="KW-1003">Cell membrane</keyword>
<evidence type="ECO:0000256" key="5">
    <source>
        <dbReference type="ARBA" id="ARBA00010185"/>
    </source>
</evidence>
<dbReference type="Pfam" id="PF01148">
    <property type="entry name" value="CTP_transf_1"/>
    <property type="match status" value="1"/>
</dbReference>
<feature type="transmembrane region" description="Helical" evidence="20">
    <location>
        <begin position="105"/>
        <end position="123"/>
    </location>
</feature>
<feature type="transmembrane region" description="Helical" evidence="20">
    <location>
        <begin position="135"/>
        <end position="154"/>
    </location>
</feature>
<dbReference type="Proteomes" id="UP000004367">
    <property type="component" value="Unassembled WGS sequence"/>
</dbReference>
<evidence type="ECO:0000256" key="7">
    <source>
        <dbReference type="ARBA" id="ARBA00019373"/>
    </source>
</evidence>
<comment type="pathway">
    <text evidence="3 18">Phospholipid metabolism; CDP-diacylglycerol biosynthesis; CDP-diacylglycerol from sn-glycerol 3-phosphate: step 3/3.</text>
</comment>
<feature type="transmembrane region" description="Helical" evidence="20">
    <location>
        <begin position="81"/>
        <end position="99"/>
    </location>
</feature>
<feature type="transmembrane region" description="Helical" evidence="20">
    <location>
        <begin position="200"/>
        <end position="219"/>
    </location>
</feature>
<evidence type="ECO:0000256" key="15">
    <source>
        <dbReference type="ARBA" id="ARBA00023136"/>
    </source>
</evidence>
<protein>
    <recommendedName>
        <fullName evidence="7 18">Phosphatidate cytidylyltransferase</fullName>
        <ecNumber evidence="6 18">2.7.7.41</ecNumber>
    </recommendedName>
</protein>
<evidence type="ECO:0000256" key="8">
    <source>
        <dbReference type="ARBA" id="ARBA00022475"/>
    </source>
</evidence>
<dbReference type="PANTHER" id="PTHR46382">
    <property type="entry name" value="PHOSPHATIDATE CYTIDYLYLTRANSFERASE"/>
    <property type="match status" value="1"/>
</dbReference>
<evidence type="ECO:0000256" key="9">
    <source>
        <dbReference type="ARBA" id="ARBA00022516"/>
    </source>
</evidence>
<evidence type="ECO:0000256" key="11">
    <source>
        <dbReference type="ARBA" id="ARBA00022692"/>
    </source>
</evidence>
<evidence type="ECO:0000256" key="12">
    <source>
        <dbReference type="ARBA" id="ARBA00022695"/>
    </source>
</evidence>
<keyword evidence="22" id="KW-1185">Reference proteome</keyword>
<reference evidence="21 22" key="1">
    <citation type="submission" date="2012-02" db="EMBL/GenBank/DDBJ databases">
        <title>Whole genome shotgun sequence of Mobilicoccus pelagius NBRC 104925.</title>
        <authorList>
            <person name="Yoshida Y."/>
            <person name="Hosoyama A."/>
            <person name="Tsuchikane K."/>
            <person name="Katsumata H."/>
            <person name="Yamazaki S."/>
            <person name="Fujita N."/>
        </authorList>
    </citation>
    <scope>NUCLEOTIDE SEQUENCE [LARGE SCALE GENOMIC DNA]</scope>
    <source>
        <strain evidence="21 22">NBRC 104925</strain>
    </source>
</reference>
<evidence type="ECO:0000256" key="10">
    <source>
        <dbReference type="ARBA" id="ARBA00022679"/>
    </source>
</evidence>
<evidence type="ECO:0000256" key="1">
    <source>
        <dbReference type="ARBA" id="ARBA00001698"/>
    </source>
</evidence>
<keyword evidence="9" id="KW-0444">Lipid biosynthesis</keyword>
<evidence type="ECO:0000256" key="17">
    <source>
        <dbReference type="ARBA" id="ARBA00023264"/>
    </source>
</evidence>
<keyword evidence="13 20" id="KW-1133">Transmembrane helix</keyword>
<name>H5UN76_9MICO</name>
<feature type="region of interest" description="Disordered" evidence="19">
    <location>
        <begin position="1"/>
        <end position="26"/>
    </location>
</feature>
<evidence type="ECO:0000256" key="19">
    <source>
        <dbReference type="SAM" id="MobiDB-lite"/>
    </source>
</evidence>
<dbReference type="InterPro" id="IPR000374">
    <property type="entry name" value="PC_trans"/>
</dbReference>
<evidence type="ECO:0000313" key="21">
    <source>
        <dbReference type="EMBL" id="GAB47184.1"/>
    </source>
</evidence>
<dbReference type="GO" id="GO:0005886">
    <property type="term" value="C:plasma membrane"/>
    <property type="evidence" value="ECO:0007669"/>
    <property type="project" value="UniProtKB-SubCell"/>
</dbReference>
<feature type="transmembrane region" description="Helical" evidence="20">
    <location>
        <begin position="30"/>
        <end position="49"/>
    </location>
</feature>
<feature type="transmembrane region" description="Helical" evidence="20">
    <location>
        <begin position="225"/>
        <end position="244"/>
    </location>
</feature>
<evidence type="ECO:0000256" key="14">
    <source>
        <dbReference type="ARBA" id="ARBA00023098"/>
    </source>
</evidence>
<dbReference type="PROSITE" id="PS01315">
    <property type="entry name" value="CDS"/>
    <property type="match status" value="1"/>
</dbReference>
<evidence type="ECO:0000256" key="6">
    <source>
        <dbReference type="ARBA" id="ARBA00012487"/>
    </source>
</evidence>
<comment type="similarity">
    <text evidence="5 18">Belongs to the CDS family.</text>
</comment>
<evidence type="ECO:0000256" key="2">
    <source>
        <dbReference type="ARBA" id="ARBA00004651"/>
    </source>
</evidence>
<feature type="transmembrane region" description="Helical" evidence="20">
    <location>
        <begin position="55"/>
        <end position="74"/>
    </location>
</feature>
<keyword evidence="12 18" id="KW-0548">Nucleotidyltransferase</keyword>
<dbReference type="EC" id="2.7.7.41" evidence="6 18"/>
<evidence type="ECO:0000256" key="13">
    <source>
        <dbReference type="ARBA" id="ARBA00022989"/>
    </source>
</evidence>
<evidence type="ECO:0000256" key="18">
    <source>
        <dbReference type="RuleBase" id="RU003938"/>
    </source>
</evidence>
<sequence length="289" mass="29984">MSRPTREMLTRDMTAPPTTKRPPSKAGRNLPVAIGVGVGLGALILASLFIVRWGWLVLVVPALGIGVVELSRAFASGRFSVPVVPILLGTVAMHLGAYFGRGPGLMVAFGATLLAIVTWRSVLGIGRATRDVSAGVFIAAYAPFLSAFPTLMLTEEDGQWRVVTFVLVTICSDIGGYAVGVVAGRHPMAPSVSPKKSWEGLAGSAVSCLVAGMVAVPLLLGGPVWVGALLGLLSVATATLGDLAESMLKRDLGIKDLGDILPGHGGIMDRIDSLLLTAPVAWLVMSLLV</sequence>